<dbReference type="GO" id="GO:0003723">
    <property type="term" value="F:RNA binding"/>
    <property type="evidence" value="ECO:0007669"/>
    <property type="project" value="UniProtKB-UniRule"/>
</dbReference>
<dbReference type="Pfam" id="PF00076">
    <property type="entry name" value="RRM_1"/>
    <property type="match status" value="1"/>
</dbReference>
<evidence type="ECO:0000313" key="8">
    <source>
        <dbReference type="Proteomes" id="UP000272025"/>
    </source>
</evidence>
<dbReference type="SUPFAM" id="SSF54928">
    <property type="entry name" value="RNA-binding domain, RBD"/>
    <property type="match status" value="1"/>
</dbReference>
<evidence type="ECO:0000256" key="1">
    <source>
        <dbReference type="ARBA" id="ARBA00004604"/>
    </source>
</evidence>
<evidence type="ECO:0000256" key="3">
    <source>
        <dbReference type="ARBA" id="ARBA00023242"/>
    </source>
</evidence>
<name>A0A3N2Q6R9_SODAK</name>
<dbReference type="Gene3D" id="3.30.70.330">
    <property type="match status" value="1"/>
</dbReference>
<keyword evidence="8" id="KW-1185">Reference proteome</keyword>
<feature type="compositionally biased region" description="Basic and acidic residues" evidence="5">
    <location>
        <begin position="85"/>
        <end position="96"/>
    </location>
</feature>
<feature type="region of interest" description="Disordered" evidence="5">
    <location>
        <begin position="1"/>
        <end position="170"/>
    </location>
</feature>
<evidence type="ECO:0000259" key="6">
    <source>
        <dbReference type="PROSITE" id="PS50102"/>
    </source>
</evidence>
<dbReference type="GO" id="GO:0005730">
    <property type="term" value="C:nucleolus"/>
    <property type="evidence" value="ECO:0007669"/>
    <property type="project" value="UniProtKB-SubCell"/>
</dbReference>
<dbReference type="RefSeq" id="XP_028470277.1">
    <property type="nucleotide sequence ID" value="XM_028610216.1"/>
</dbReference>
<feature type="compositionally biased region" description="Basic and acidic residues" evidence="5">
    <location>
        <begin position="371"/>
        <end position="381"/>
    </location>
</feature>
<dbReference type="CDD" id="cd12307">
    <property type="entry name" value="RRM_NIFK_like"/>
    <property type="match status" value="1"/>
</dbReference>
<keyword evidence="2 4" id="KW-0694">RNA-binding</keyword>
<proteinExistence type="predicted"/>
<feature type="compositionally biased region" description="Basic residues" evidence="5">
    <location>
        <begin position="159"/>
        <end position="169"/>
    </location>
</feature>
<dbReference type="PROSITE" id="PS50102">
    <property type="entry name" value="RRM"/>
    <property type="match status" value="1"/>
</dbReference>
<feature type="compositionally biased region" description="Acidic residues" evidence="5">
    <location>
        <begin position="97"/>
        <end position="106"/>
    </location>
</feature>
<comment type="subcellular location">
    <subcellularLocation>
        <location evidence="1">Nucleus</location>
        <location evidence="1">Nucleolus</location>
    </subcellularLocation>
</comment>
<dbReference type="SMART" id="SM00360">
    <property type="entry name" value="RRM"/>
    <property type="match status" value="1"/>
</dbReference>
<dbReference type="Proteomes" id="UP000272025">
    <property type="component" value="Unassembled WGS sequence"/>
</dbReference>
<dbReference type="OrthoDB" id="21467at2759"/>
<protein>
    <recommendedName>
        <fullName evidence="6">RRM domain-containing protein</fullName>
    </recommendedName>
</protein>
<dbReference type="EMBL" id="ML119051">
    <property type="protein sequence ID" value="ROT42471.1"/>
    <property type="molecule type" value="Genomic_DNA"/>
</dbReference>
<feature type="compositionally biased region" description="Basic and acidic residues" evidence="5">
    <location>
        <begin position="334"/>
        <end position="346"/>
    </location>
</feature>
<dbReference type="InterPro" id="IPR012677">
    <property type="entry name" value="Nucleotide-bd_a/b_plait_sf"/>
</dbReference>
<feature type="compositionally biased region" description="Basic and acidic residues" evidence="5">
    <location>
        <begin position="355"/>
        <end position="364"/>
    </location>
</feature>
<evidence type="ECO:0000256" key="2">
    <source>
        <dbReference type="ARBA" id="ARBA00022884"/>
    </source>
</evidence>
<feature type="compositionally biased region" description="Basic residues" evidence="5">
    <location>
        <begin position="382"/>
        <end position="391"/>
    </location>
</feature>
<feature type="compositionally biased region" description="Basic and acidic residues" evidence="5">
    <location>
        <begin position="44"/>
        <end position="53"/>
    </location>
</feature>
<dbReference type="STRING" id="1314773.A0A3N2Q6R9"/>
<gene>
    <name evidence="7" type="ORF">SODALDRAFT_326627</name>
</gene>
<dbReference type="PANTHER" id="PTHR46754">
    <property type="entry name" value="MKI67 FHA DOMAIN-INTERACTING NUCLEOLAR PHOSPHOPROTEIN"/>
    <property type="match status" value="1"/>
</dbReference>
<feature type="compositionally biased region" description="Acidic residues" evidence="5">
    <location>
        <begin position="113"/>
        <end position="125"/>
    </location>
</feature>
<feature type="domain" description="RRM" evidence="6">
    <location>
        <begin position="179"/>
        <end position="257"/>
    </location>
</feature>
<evidence type="ECO:0000313" key="7">
    <source>
        <dbReference type="EMBL" id="ROT42471.1"/>
    </source>
</evidence>
<sequence length="391" mass="43434">MAPELRKRSKSKAAAESPAVKRTDKAGKRKATEEASPIAVKKQKGTEAVDKPKSRSKKRAVEAAETEPIPTPVKKKENKKANKKSKTEDVEPKEVEVEVEAEEDETILVPAEDGSDSEEEIDEDIQALAAGLDPDDAEDGRVVDGPSYEPGQEDGKIPKLSKKDKKALAAKKGTKEEPGVIYVGRIPHGFYEHALRSYFSQFGPVTRLRMARNKRTGASKHFAFIEFADESTSVIAAKTMDGYLLYNHILKVKTVPRDQLHEDVWKGANRRFKKTPWSKIEGKKLARPLTEAGWENRISREQKKRAKRAEKLKDLGYEFEVPQLKAPPAPVEASEQKTAEKPKAIEEAPSAEAKGTAEEDKEVKAPAAEPKAQKEKKEKKEKAKKGKKVKA</sequence>
<keyword evidence="3" id="KW-0539">Nucleus</keyword>
<reference evidence="7 8" key="1">
    <citation type="journal article" date="2018" name="Mol. Ecol.">
        <title>The obligate alkalophilic soda-lake fungus Sodiomyces alkalinus has shifted to a protein diet.</title>
        <authorList>
            <person name="Grum-Grzhimaylo A.A."/>
            <person name="Falkoski D.L."/>
            <person name="van den Heuvel J."/>
            <person name="Valero-Jimenez C.A."/>
            <person name="Min B."/>
            <person name="Choi I.G."/>
            <person name="Lipzen A."/>
            <person name="Daum C.G."/>
            <person name="Aanen D.K."/>
            <person name="Tsang A."/>
            <person name="Henrissat B."/>
            <person name="Bilanenko E.N."/>
            <person name="de Vries R.P."/>
            <person name="van Kan J.A.L."/>
            <person name="Grigoriev I.V."/>
            <person name="Debets A.J.M."/>
        </authorList>
    </citation>
    <scope>NUCLEOTIDE SEQUENCE [LARGE SCALE GENOMIC DNA]</scope>
    <source>
        <strain evidence="7 8">F11</strain>
    </source>
</reference>
<organism evidence="7 8">
    <name type="scientific">Sodiomyces alkalinus (strain CBS 110278 / VKM F-3762 / F11)</name>
    <name type="common">Alkaliphilic filamentous fungus</name>
    <dbReference type="NCBI Taxonomy" id="1314773"/>
    <lineage>
        <taxon>Eukaryota</taxon>
        <taxon>Fungi</taxon>
        <taxon>Dikarya</taxon>
        <taxon>Ascomycota</taxon>
        <taxon>Pezizomycotina</taxon>
        <taxon>Sordariomycetes</taxon>
        <taxon>Hypocreomycetidae</taxon>
        <taxon>Glomerellales</taxon>
        <taxon>Plectosphaerellaceae</taxon>
        <taxon>Sodiomyces</taxon>
    </lineage>
</organism>
<evidence type="ECO:0000256" key="4">
    <source>
        <dbReference type="PROSITE-ProRule" id="PRU00176"/>
    </source>
</evidence>
<feature type="region of interest" description="Disordered" evidence="5">
    <location>
        <begin position="323"/>
        <end position="391"/>
    </location>
</feature>
<dbReference type="InterPro" id="IPR000504">
    <property type="entry name" value="RRM_dom"/>
</dbReference>
<accession>A0A3N2Q6R9</accession>
<dbReference type="GeneID" id="39578694"/>
<dbReference type="AlphaFoldDB" id="A0A3N2Q6R9"/>
<evidence type="ECO:0000256" key="5">
    <source>
        <dbReference type="SAM" id="MobiDB-lite"/>
    </source>
</evidence>
<feature type="compositionally biased region" description="Basic and acidic residues" evidence="5">
    <location>
        <begin position="19"/>
        <end position="33"/>
    </location>
</feature>
<dbReference type="InterPro" id="IPR035979">
    <property type="entry name" value="RBD_domain_sf"/>
</dbReference>